<proteinExistence type="predicted"/>
<sequence>MEPKIALPLLIETALTWRLSPIVTLLSLQRNNDIAVHNDLGMDRHTTGGFDERQAAL</sequence>
<accession>A0A9E7ZV08</accession>
<reference evidence="1" key="1">
    <citation type="submission" date="2022-08" db="EMBL/GenBank/DDBJ databases">
        <title>Complete Genome Sequences of 2 Bosea sp. soil isolates.</title>
        <authorList>
            <person name="Alvarez Arevalo M."/>
            <person name="Sterndorff E.B."/>
            <person name="Faurdal D."/>
            <person name="Joergensen T.S."/>
            <person name="Weber T."/>
        </authorList>
    </citation>
    <scope>NUCLEOTIDE SEQUENCE</scope>
    <source>
        <strain evidence="1">NBC_00436</strain>
    </source>
</reference>
<evidence type="ECO:0000313" key="1">
    <source>
        <dbReference type="EMBL" id="UZF87662.1"/>
    </source>
</evidence>
<name>A0A9E7ZV08_9HYPH</name>
<organism evidence="1">
    <name type="scientific">Bosea sp. NBC_00436</name>
    <dbReference type="NCBI Taxonomy" id="2969620"/>
    <lineage>
        <taxon>Bacteria</taxon>
        <taxon>Pseudomonadati</taxon>
        <taxon>Pseudomonadota</taxon>
        <taxon>Alphaproteobacteria</taxon>
        <taxon>Hyphomicrobiales</taxon>
        <taxon>Boseaceae</taxon>
        <taxon>Bosea</taxon>
    </lineage>
</organism>
<protein>
    <submittedName>
        <fullName evidence="1">Uncharacterized protein</fullName>
    </submittedName>
</protein>
<dbReference type="AlphaFoldDB" id="A0A9E7ZV08"/>
<gene>
    <name evidence="1" type="ORF">NWE54_02405</name>
</gene>
<dbReference type="EMBL" id="CP102774">
    <property type="protein sequence ID" value="UZF87662.1"/>
    <property type="molecule type" value="Genomic_DNA"/>
</dbReference>